<accession>A0A7C5X4I9</accession>
<keyword evidence="4" id="KW-0560">Oxidoreductase</keyword>
<dbReference type="EMBL" id="DSAC01000087">
    <property type="protein sequence ID" value="HHO74338.1"/>
    <property type="molecule type" value="Genomic_DNA"/>
</dbReference>
<name>A0A7C5X4I9_9AQUI</name>
<dbReference type="AlphaFoldDB" id="A0A7C5X4I9"/>
<feature type="domain" description="Moybdenum cofactor oxidoreductase dimerisation" evidence="6">
    <location>
        <begin position="334"/>
        <end position="421"/>
    </location>
</feature>
<comment type="cofactor">
    <cofactor evidence="1">
        <name>Mo-molybdopterin</name>
        <dbReference type="ChEBI" id="CHEBI:71302"/>
    </cofactor>
</comment>
<dbReference type="Pfam" id="PF03404">
    <property type="entry name" value="Mo-co_dimer"/>
    <property type="match status" value="1"/>
</dbReference>
<dbReference type="Pfam" id="PF00174">
    <property type="entry name" value="Oxidored_molyb"/>
    <property type="match status" value="1"/>
</dbReference>
<feature type="domain" description="Oxidoreductase molybdopterin-binding" evidence="5">
    <location>
        <begin position="96"/>
        <end position="264"/>
    </location>
</feature>
<dbReference type="InterPro" id="IPR014756">
    <property type="entry name" value="Ig_E-set"/>
</dbReference>
<dbReference type="GO" id="GO:0008482">
    <property type="term" value="F:sulfite oxidase activity"/>
    <property type="evidence" value="ECO:0007669"/>
    <property type="project" value="TreeGrafter"/>
</dbReference>
<dbReference type="PRINTS" id="PR00407">
    <property type="entry name" value="EUMOPTERIN"/>
</dbReference>
<dbReference type="GO" id="GO:0006790">
    <property type="term" value="P:sulfur compound metabolic process"/>
    <property type="evidence" value="ECO:0007669"/>
    <property type="project" value="TreeGrafter"/>
</dbReference>
<dbReference type="SUPFAM" id="SSF81296">
    <property type="entry name" value="E set domains"/>
    <property type="match status" value="1"/>
</dbReference>
<evidence type="ECO:0000256" key="4">
    <source>
        <dbReference type="ARBA" id="ARBA00023002"/>
    </source>
</evidence>
<sequence>MKPKEVIKVDRRTFLKGGLLVAGGGLILPKLSVAYDPSEILAWTRYPLKSPKYPLIVQTMRPKNFETPVQYYEHFYTPNEAFYVRWHQADYADKKEDFKDYKLKVYGPAAKKPVEFTLDELKKNFKVYELTAVNQCSGNRRGLFDPKVTGIQWRYGAMGNAKWVGVRLKDVLDAAGVDPKAKAIVAYSSYNPPTVQGQDHFAKAIPIWKAMDENCLIAFEMNGEELPVENGYPARLVIPGWTATYWVKAVTDIQVVFDLPRNFWYDTAYRLPRYKFPIIELWDKDPSAPSVPITEIMVNSLVVKFVNNNTKRTIYPYEVDNTQIKDIKNFARVGDYITVMGVAYDGGYGIKMVEVSVDGGKTWREAKIIKSDGRYSWVQWEHTFKVEKKGVYKVMAKASNRMGQTQTFELIWNPAGYHNNVVQTFNLYV</sequence>
<comment type="caution">
    <text evidence="7">The sequence shown here is derived from an EMBL/GenBank/DDBJ whole genome shotgun (WGS) entry which is preliminary data.</text>
</comment>
<dbReference type="GO" id="GO:0020037">
    <property type="term" value="F:heme binding"/>
    <property type="evidence" value="ECO:0007669"/>
    <property type="project" value="TreeGrafter"/>
</dbReference>
<dbReference type="PANTHER" id="PTHR19372">
    <property type="entry name" value="SULFITE REDUCTASE"/>
    <property type="match status" value="1"/>
</dbReference>
<dbReference type="InterPro" id="IPR000572">
    <property type="entry name" value="OxRdtase_Mopterin-bd_dom"/>
</dbReference>
<protein>
    <submittedName>
        <fullName evidence="7">Oxidase</fullName>
    </submittedName>
</protein>
<keyword evidence="2" id="KW-0500">Molybdenum</keyword>
<dbReference type="SUPFAM" id="SSF56524">
    <property type="entry name" value="Oxidoreductase molybdopterin-binding domain"/>
    <property type="match status" value="1"/>
</dbReference>
<evidence type="ECO:0000256" key="1">
    <source>
        <dbReference type="ARBA" id="ARBA00001924"/>
    </source>
</evidence>
<dbReference type="GO" id="GO:0030151">
    <property type="term" value="F:molybdenum ion binding"/>
    <property type="evidence" value="ECO:0007669"/>
    <property type="project" value="InterPro"/>
</dbReference>
<proteinExistence type="predicted"/>
<dbReference type="PROSITE" id="PS51318">
    <property type="entry name" value="TAT"/>
    <property type="match status" value="1"/>
</dbReference>
<dbReference type="InterPro" id="IPR008335">
    <property type="entry name" value="Mopterin_OxRdtase_euk"/>
</dbReference>
<reference evidence="7" key="1">
    <citation type="journal article" date="2020" name="mSystems">
        <title>Genome- and Community-Level Interaction Insights into Carbon Utilization and Element Cycling Functions of Hydrothermarchaeota in Hydrothermal Sediment.</title>
        <authorList>
            <person name="Zhou Z."/>
            <person name="Liu Y."/>
            <person name="Xu W."/>
            <person name="Pan J."/>
            <person name="Luo Z.H."/>
            <person name="Li M."/>
        </authorList>
    </citation>
    <scope>NUCLEOTIDE SEQUENCE [LARGE SCALE GENOMIC DNA]</scope>
    <source>
        <strain evidence="7">SpSt-114</strain>
    </source>
</reference>
<evidence type="ECO:0000259" key="6">
    <source>
        <dbReference type="Pfam" id="PF03404"/>
    </source>
</evidence>
<dbReference type="InterPro" id="IPR005066">
    <property type="entry name" value="MoCF_OxRdtse_dimer"/>
</dbReference>
<organism evidence="7">
    <name type="scientific">Thermocrinis ruber</name>
    <dbReference type="NCBI Taxonomy" id="75906"/>
    <lineage>
        <taxon>Bacteria</taxon>
        <taxon>Pseudomonadati</taxon>
        <taxon>Aquificota</taxon>
        <taxon>Aquificia</taxon>
        <taxon>Aquificales</taxon>
        <taxon>Aquificaceae</taxon>
        <taxon>Thermocrinis</taxon>
    </lineage>
</organism>
<dbReference type="GO" id="GO:0043546">
    <property type="term" value="F:molybdopterin cofactor binding"/>
    <property type="evidence" value="ECO:0007669"/>
    <property type="project" value="TreeGrafter"/>
</dbReference>
<dbReference type="Gene3D" id="3.90.420.10">
    <property type="entry name" value="Oxidoreductase, molybdopterin-binding domain"/>
    <property type="match status" value="1"/>
</dbReference>
<dbReference type="InterPro" id="IPR036374">
    <property type="entry name" value="OxRdtase_Mopterin-bd_sf"/>
</dbReference>
<evidence type="ECO:0000259" key="5">
    <source>
        <dbReference type="Pfam" id="PF00174"/>
    </source>
</evidence>
<evidence type="ECO:0000313" key="7">
    <source>
        <dbReference type="EMBL" id="HHO74338.1"/>
    </source>
</evidence>
<dbReference type="InterPro" id="IPR006311">
    <property type="entry name" value="TAT_signal"/>
</dbReference>
<gene>
    <name evidence="7" type="ORF">ENN04_06885</name>
</gene>
<keyword evidence="3" id="KW-0479">Metal-binding</keyword>
<evidence type="ECO:0000256" key="3">
    <source>
        <dbReference type="ARBA" id="ARBA00022723"/>
    </source>
</evidence>
<evidence type="ECO:0000256" key="2">
    <source>
        <dbReference type="ARBA" id="ARBA00022505"/>
    </source>
</evidence>
<dbReference type="PANTHER" id="PTHR19372:SF7">
    <property type="entry name" value="SULFITE OXIDASE, MITOCHONDRIAL"/>
    <property type="match status" value="1"/>
</dbReference>
<dbReference type="Gene3D" id="2.60.40.650">
    <property type="match status" value="1"/>
</dbReference>